<evidence type="ECO:0000256" key="2">
    <source>
        <dbReference type="SAM" id="SignalP"/>
    </source>
</evidence>
<keyword evidence="5" id="KW-1185">Reference proteome</keyword>
<evidence type="ECO:0000259" key="3">
    <source>
        <dbReference type="Pfam" id="PF05050"/>
    </source>
</evidence>
<dbReference type="PANTHER" id="PTHR34009">
    <property type="entry name" value="PROTEIN STAR"/>
    <property type="match status" value="1"/>
</dbReference>
<feature type="chain" id="PRO_5041263814" description="Methyltransferase FkbM domain-containing protein" evidence="2">
    <location>
        <begin position="17"/>
        <end position="296"/>
    </location>
</feature>
<evidence type="ECO:0000256" key="1">
    <source>
        <dbReference type="SAM" id="MobiDB-lite"/>
    </source>
</evidence>
<name>A0AA36HN23_9DINO</name>
<sequence>MTWAFRLLVLFAGVLFASLLLRWEMPIPAAPSPALPSAPAPAPANDPPAQPAQPAHPAPGGLTEVWRRLRDGRNLTNKKHSEGKFYSQVGQDRWVDDVLRHARNGFVVESGACDGDAHSNSAFFEVSRGWECLLVEPNPALVKAILAKGRRCLVFDGGLSPTQSATSFTFKPAGFLGGFTELMSEQHKQRIKREGGGGVEIQVPAFPLAEILRAVNRSSVDYWSLDTEGSEGAILEATDFRSLEVGVMTVEHNGEPGPRQRIRRRLLQQGFALAKEGGQDDFFVNPAYLAQRGLQR</sequence>
<evidence type="ECO:0000313" key="5">
    <source>
        <dbReference type="Proteomes" id="UP001178507"/>
    </source>
</evidence>
<keyword evidence="2" id="KW-0732">Signal</keyword>
<feature type="signal peptide" evidence="2">
    <location>
        <begin position="1"/>
        <end position="16"/>
    </location>
</feature>
<dbReference type="GO" id="GO:0005789">
    <property type="term" value="C:endoplasmic reticulum membrane"/>
    <property type="evidence" value="ECO:0007669"/>
    <property type="project" value="TreeGrafter"/>
</dbReference>
<feature type="compositionally biased region" description="Pro residues" evidence="1">
    <location>
        <begin position="33"/>
        <end position="57"/>
    </location>
</feature>
<dbReference type="Pfam" id="PF05050">
    <property type="entry name" value="Methyltransf_21"/>
    <property type="match status" value="1"/>
</dbReference>
<evidence type="ECO:0000313" key="4">
    <source>
        <dbReference type="EMBL" id="CAJ1371620.1"/>
    </source>
</evidence>
<dbReference type="Gene3D" id="3.40.50.150">
    <property type="entry name" value="Vaccinia Virus protein VP39"/>
    <property type="match status" value="1"/>
</dbReference>
<organism evidence="4 5">
    <name type="scientific">Effrenium voratum</name>
    <dbReference type="NCBI Taxonomy" id="2562239"/>
    <lineage>
        <taxon>Eukaryota</taxon>
        <taxon>Sar</taxon>
        <taxon>Alveolata</taxon>
        <taxon>Dinophyceae</taxon>
        <taxon>Suessiales</taxon>
        <taxon>Symbiodiniaceae</taxon>
        <taxon>Effrenium</taxon>
    </lineage>
</organism>
<dbReference type="PANTHER" id="PTHR34009:SF2">
    <property type="entry name" value="PROTEIN STAR"/>
    <property type="match status" value="1"/>
</dbReference>
<dbReference type="SUPFAM" id="SSF53335">
    <property type="entry name" value="S-adenosyl-L-methionine-dependent methyltransferases"/>
    <property type="match status" value="1"/>
</dbReference>
<dbReference type="GO" id="GO:0005886">
    <property type="term" value="C:plasma membrane"/>
    <property type="evidence" value="ECO:0007669"/>
    <property type="project" value="TreeGrafter"/>
</dbReference>
<feature type="domain" description="Methyltransferase FkbM" evidence="3">
    <location>
        <begin position="111"/>
        <end position="271"/>
    </location>
</feature>
<comment type="caution">
    <text evidence="4">The sequence shown here is derived from an EMBL/GenBank/DDBJ whole genome shotgun (WGS) entry which is preliminary data.</text>
</comment>
<dbReference type="GO" id="GO:0005794">
    <property type="term" value="C:Golgi apparatus"/>
    <property type="evidence" value="ECO:0007669"/>
    <property type="project" value="TreeGrafter"/>
</dbReference>
<accession>A0AA36HN23</accession>
<reference evidence="4" key="1">
    <citation type="submission" date="2023-08" db="EMBL/GenBank/DDBJ databases">
        <authorList>
            <person name="Chen Y."/>
            <person name="Shah S."/>
            <person name="Dougan E. K."/>
            <person name="Thang M."/>
            <person name="Chan C."/>
        </authorList>
    </citation>
    <scope>NUCLEOTIDE SEQUENCE</scope>
</reference>
<dbReference type="GO" id="GO:0031902">
    <property type="term" value="C:late endosome membrane"/>
    <property type="evidence" value="ECO:0007669"/>
    <property type="project" value="TreeGrafter"/>
</dbReference>
<feature type="region of interest" description="Disordered" evidence="1">
    <location>
        <begin position="33"/>
        <end position="62"/>
    </location>
</feature>
<dbReference type="AlphaFoldDB" id="A0AA36HN23"/>
<dbReference type="GO" id="GO:0016197">
    <property type="term" value="P:endosomal transport"/>
    <property type="evidence" value="ECO:0007669"/>
    <property type="project" value="TreeGrafter"/>
</dbReference>
<proteinExistence type="predicted"/>
<dbReference type="EMBL" id="CAUJNA010000089">
    <property type="protein sequence ID" value="CAJ1371620.1"/>
    <property type="molecule type" value="Genomic_DNA"/>
</dbReference>
<protein>
    <recommendedName>
        <fullName evidence="3">Methyltransferase FkbM domain-containing protein</fullName>
    </recommendedName>
</protein>
<dbReference type="InterPro" id="IPR029063">
    <property type="entry name" value="SAM-dependent_MTases_sf"/>
</dbReference>
<dbReference type="InterPro" id="IPR053202">
    <property type="entry name" value="EGF_Rcpt_Signaling_Reg"/>
</dbReference>
<gene>
    <name evidence="4" type="ORF">EVOR1521_LOCUS1898</name>
</gene>
<dbReference type="Proteomes" id="UP001178507">
    <property type="component" value="Unassembled WGS sequence"/>
</dbReference>
<dbReference type="GO" id="GO:0006888">
    <property type="term" value="P:endoplasmic reticulum to Golgi vesicle-mediated transport"/>
    <property type="evidence" value="ECO:0007669"/>
    <property type="project" value="TreeGrafter"/>
</dbReference>
<dbReference type="InterPro" id="IPR006342">
    <property type="entry name" value="FkbM_mtfrase"/>
</dbReference>